<evidence type="ECO:0000256" key="5">
    <source>
        <dbReference type="ARBA" id="ARBA00022519"/>
    </source>
</evidence>
<name>A0A8J3D9B3_9BACT</name>
<sequence length="492" mass="53457">MNYPIIAKLLSVIISTVALAFIASFFVGEVFYGEVDDAAREEWLISIAIALILSIIMAFLGRAARPKMFRKEALATIGLGWILASLLGAIPYYLILPDSTFADGVFESASGFTTTGASVYGDLSIFPRGLLFWRCLSQWIGGLGVVVFFVAILSFLGAGAKILYSHESSGTSTDIESGRIQQGVLQILYLYLALSAACALILRALGMSWYDAVCHMFATLSTGGFGVYNSSLGAFPSPAIQWTVIVFMALGGTSFFVLLRVMQGRFRALFTNTEVIAYYSIIGISTLMLTLMLMTELGHGATDWEASLRAAAFQTVSIMTTTGFSTVDYQQWLPVGHMLLLFLMVIGGCSGSTGGGAKVVRIVVAFKVCRLQIEKAYRTRVVRPLHINGKVLDKDDQDSIVTWLLLLFLVLTGGIMIVALLEHSLGFTAQVTSVFACLFNIGPGLAEVGPTQNYGFLREPTKLVLSLLMILGRLELYAVLVLFSPALWKRFS</sequence>
<feature type="binding site" evidence="12">
    <location>
        <position position="440"/>
    </location>
    <ligand>
        <name>K(+)</name>
        <dbReference type="ChEBI" id="CHEBI:29103"/>
    </ligand>
</feature>
<dbReference type="RefSeq" id="WP_189513041.1">
    <property type="nucleotide sequence ID" value="NZ_BMXG01000006.1"/>
</dbReference>
<keyword evidence="11 13" id="KW-0472">Membrane</keyword>
<feature type="transmembrane region" description="Helical" evidence="13">
    <location>
        <begin position="427"/>
        <end position="446"/>
    </location>
</feature>
<dbReference type="GO" id="GO:0015379">
    <property type="term" value="F:potassium:chloride symporter activity"/>
    <property type="evidence" value="ECO:0007669"/>
    <property type="project" value="InterPro"/>
</dbReference>
<feature type="transmembrane region" description="Helical" evidence="13">
    <location>
        <begin position="275"/>
        <end position="294"/>
    </location>
</feature>
<dbReference type="AlphaFoldDB" id="A0A8J3D9B3"/>
<dbReference type="Pfam" id="PF02386">
    <property type="entry name" value="TrkH"/>
    <property type="match status" value="1"/>
</dbReference>
<feature type="transmembrane region" description="Helical" evidence="13">
    <location>
        <begin position="43"/>
        <end position="61"/>
    </location>
</feature>
<keyword evidence="12" id="KW-0479">Metal-binding</keyword>
<dbReference type="InterPro" id="IPR004772">
    <property type="entry name" value="TrkH"/>
</dbReference>
<keyword evidence="10" id="KW-0406">Ion transport</keyword>
<evidence type="ECO:0000256" key="8">
    <source>
        <dbReference type="ARBA" id="ARBA00022958"/>
    </source>
</evidence>
<evidence type="ECO:0000313" key="14">
    <source>
        <dbReference type="EMBL" id="GHB98026.1"/>
    </source>
</evidence>
<protein>
    <submittedName>
        <fullName evidence="14">Trk system potassium transporter TrkH</fullName>
    </submittedName>
</protein>
<feature type="transmembrane region" description="Helical" evidence="13">
    <location>
        <begin position="184"/>
        <end position="202"/>
    </location>
</feature>
<evidence type="ECO:0000256" key="7">
    <source>
        <dbReference type="ARBA" id="ARBA00022692"/>
    </source>
</evidence>
<dbReference type="EMBL" id="BMXG01000006">
    <property type="protein sequence ID" value="GHB98026.1"/>
    <property type="molecule type" value="Genomic_DNA"/>
</dbReference>
<feature type="transmembrane region" description="Helical" evidence="13">
    <location>
        <begin position="209"/>
        <end position="228"/>
    </location>
</feature>
<dbReference type="InterPro" id="IPR003445">
    <property type="entry name" value="Cat_transpt"/>
</dbReference>
<organism evidence="14 15">
    <name type="scientific">Cerasicoccus arenae</name>
    <dbReference type="NCBI Taxonomy" id="424488"/>
    <lineage>
        <taxon>Bacteria</taxon>
        <taxon>Pseudomonadati</taxon>
        <taxon>Verrucomicrobiota</taxon>
        <taxon>Opitutia</taxon>
        <taxon>Puniceicoccales</taxon>
        <taxon>Cerasicoccaceae</taxon>
        <taxon>Cerasicoccus</taxon>
    </lineage>
</organism>
<keyword evidence="9 13" id="KW-1133">Transmembrane helix</keyword>
<reference evidence="14" key="1">
    <citation type="journal article" date="2014" name="Int. J. Syst. Evol. Microbiol.">
        <title>Complete genome sequence of Corynebacterium casei LMG S-19264T (=DSM 44701T), isolated from a smear-ripened cheese.</title>
        <authorList>
            <consortium name="US DOE Joint Genome Institute (JGI-PGF)"/>
            <person name="Walter F."/>
            <person name="Albersmeier A."/>
            <person name="Kalinowski J."/>
            <person name="Ruckert C."/>
        </authorList>
    </citation>
    <scope>NUCLEOTIDE SEQUENCE</scope>
    <source>
        <strain evidence="14">KCTC 12870</strain>
    </source>
</reference>
<feature type="binding site" evidence="12">
    <location>
        <position position="321"/>
    </location>
    <ligand>
        <name>K(+)</name>
        <dbReference type="ChEBI" id="CHEBI:29103"/>
    </ligand>
</feature>
<gene>
    <name evidence="14" type="ORF">GCM10007047_12490</name>
</gene>
<comment type="caution">
    <text evidence="14">The sequence shown here is derived from an EMBL/GenBank/DDBJ whole genome shotgun (WGS) entry which is preliminary data.</text>
</comment>
<accession>A0A8J3D9B3</accession>
<comment type="subcellular location">
    <subcellularLocation>
        <location evidence="1">Cell inner membrane</location>
        <topology evidence="1">Multi-pass membrane protein</topology>
    </subcellularLocation>
</comment>
<feature type="binding site" evidence="12">
    <location>
        <position position="223"/>
    </location>
    <ligand>
        <name>K(+)</name>
        <dbReference type="ChEBI" id="CHEBI:29103"/>
    </ligand>
</feature>
<dbReference type="PANTHER" id="PTHR32024">
    <property type="entry name" value="TRK SYSTEM POTASSIUM UPTAKE PROTEIN TRKG-RELATED"/>
    <property type="match status" value="1"/>
</dbReference>
<evidence type="ECO:0000256" key="6">
    <source>
        <dbReference type="ARBA" id="ARBA00022538"/>
    </source>
</evidence>
<comment type="similarity">
    <text evidence="2">Belongs to the TrkH potassium transport family.</text>
</comment>
<feature type="binding site" evidence="12">
    <location>
        <position position="114"/>
    </location>
    <ligand>
        <name>K(+)</name>
        <dbReference type="ChEBI" id="CHEBI:29103"/>
    </ligand>
</feature>
<dbReference type="GO" id="GO:0005886">
    <property type="term" value="C:plasma membrane"/>
    <property type="evidence" value="ECO:0007669"/>
    <property type="project" value="UniProtKB-SubCell"/>
</dbReference>
<evidence type="ECO:0000256" key="10">
    <source>
        <dbReference type="ARBA" id="ARBA00023065"/>
    </source>
</evidence>
<keyword evidence="8 12" id="KW-0630">Potassium</keyword>
<proteinExistence type="inferred from homology"/>
<keyword evidence="4" id="KW-1003">Cell membrane</keyword>
<evidence type="ECO:0000256" key="9">
    <source>
        <dbReference type="ARBA" id="ARBA00022989"/>
    </source>
</evidence>
<feature type="binding site" evidence="12">
    <location>
        <position position="115"/>
    </location>
    <ligand>
        <name>K(+)</name>
        <dbReference type="ChEBI" id="CHEBI:29103"/>
    </ligand>
</feature>
<keyword evidence="6" id="KW-0633">Potassium transport</keyword>
<feature type="transmembrane region" description="Helical" evidence="13">
    <location>
        <begin position="466"/>
        <end position="488"/>
    </location>
</feature>
<evidence type="ECO:0000256" key="2">
    <source>
        <dbReference type="ARBA" id="ARBA00009137"/>
    </source>
</evidence>
<feature type="transmembrane region" description="Helical" evidence="13">
    <location>
        <begin position="139"/>
        <end position="164"/>
    </location>
</feature>
<evidence type="ECO:0000256" key="1">
    <source>
        <dbReference type="ARBA" id="ARBA00004429"/>
    </source>
</evidence>
<dbReference type="GO" id="GO:0046872">
    <property type="term" value="F:metal ion binding"/>
    <property type="evidence" value="ECO:0007669"/>
    <property type="project" value="UniProtKB-KW"/>
</dbReference>
<feature type="transmembrane region" description="Helical" evidence="13">
    <location>
        <begin position="12"/>
        <end position="31"/>
    </location>
</feature>
<keyword evidence="3" id="KW-0813">Transport</keyword>
<keyword evidence="5" id="KW-0997">Cell inner membrane</keyword>
<evidence type="ECO:0000256" key="3">
    <source>
        <dbReference type="ARBA" id="ARBA00022448"/>
    </source>
</evidence>
<dbReference type="Proteomes" id="UP000642829">
    <property type="component" value="Unassembled WGS sequence"/>
</dbReference>
<dbReference type="PIRSF" id="PIRSF006247">
    <property type="entry name" value="TrkH"/>
    <property type="match status" value="1"/>
</dbReference>
<evidence type="ECO:0000256" key="13">
    <source>
        <dbReference type="SAM" id="Phobius"/>
    </source>
</evidence>
<feature type="transmembrane region" description="Helical" evidence="13">
    <location>
        <begin position="339"/>
        <end position="357"/>
    </location>
</feature>
<evidence type="ECO:0000256" key="12">
    <source>
        <dbReference type="PIRSR" id="PIRSR006247-1"/>
    </source>
</evidence>
<keyword evidence="15" id="KW-1185">Reference proteome</keyword>
<feature type="binding site" evidence="12">
    <location>
        <position position="322"/>
    </location>
    <ligand>
        <name>K(+)</name>
        <dbReference type="ChEBI" id="CHEBI:29103"/>
    </ligand>
</feature>
<feature type="transmembrane region" description="Helical" evidence="13">
    <location>
        <begin position="240"/>
        <end position="263"/>
    </location>
</feature>
<evidence type="ECO:0000256" key="4">
    <source>
        <dbReference type="ARBA" id="ARBA00022475"/>
    </source>
</evidence>
<evidence type="ECO:0000256" key="11">
    <source>
        <dbReference type="ARBA" id="ARBA00023136"/>
    </source>
</evidence>
<feature type="transmembrane region" description="Helical" evidence="13">
    <location>
        <begin position="73"/>
        <end position="96"/>
    </location>
</feature>
<dbReference type="PANTHER" id="PTHR32024:SF2">
    <property type="entry name" value="TRK SYSTEM POTASSIUM UPTAKE PROTEIN TRKG-RELATED"/>
    <property type="match status" value="1"/>
</dbReference>
<keyword evidence="7 13" id="KW-0812">Transmembrane</keyword>
<feature type="transmembrane region" description="Helical" evidence="13">
    <location>
        <begin position="400"/>
        <end position="420"/>
    </location>
</feature>
<reference evidence="14" key="2">
    <citation type="submission" date="2020-09" db="EMBL/GenBank/DDBJ databases">
        <authorList>
            <person name="Sun Q."/>
            <person name="Kim S."/>
        </authorList>
    </citation>
    <scope>NUCLEOTIDE SEQUENCE</scope>
    <source>
        <strain evidence="14">KCTC 12870</strain>
    </source>
</reference>
<evidence type="ECO:0000313" key="15">
    <source>
        <dbReference type="Proteomes" id="UP000642829"/>
    </source>
</evidence>
<feature type="transmembrane region" description="Helical" evidence="13">
    <location>
        <begin position="108"/>
        <end position="127"/>
    </location>
</feature>